<dbReference type="PROSITE" id="PS00843">
    <property type="entry name" value="DALA_DALA_LIGASE_1"/>
    <property type="match status" value="1"/>
</dbReference>
<evidence type="ECO:0000256" key="6">
    <source>
        <dbReference type="ARBA" id="ARBA00022490"/>
    </source>
</evidence>
<dbReference type="SUPFAM" id="SSF52440">
    <property type="entry name" value="PreATP-grasp domain"/>
    <property type="match status" value="1"/>
</dbReference>
<dbReference type="HOGENOM" id="CLU_039268_0_1_0"/>
<dbReference type="EC" id="6.3.2.4" evidence="18"/>
<evidence type="ECO:0000256" key="7">
    <source>
        <dbReference type="ARBA" id="ARBA00022598"/>
    </source>
</evidence>
<proteinExistence type="inferred from homology"/>
<dbReference type="PANTHER" id="PTHR23132:SF25">
    <property type="entry name" value="D-ALANINE--D-ALANINE LIGASE A"/>
    <property type="match status" value="1"/>
</dbReference>
<evidence type="ECO:0000256" key="4">
    <source>
        <dbReference type="ARBA" id="ARBA00004752"/>
    </source>
</evidence>
<name>B2KDP6_ELUMP</name>
<evidence type="ECO:0000256" key="12">
    <source>
        <dbReference type="ARBA" id="ARBA00022960"/>
    </source>
</evidence>
<dbReference type="NCBIfam" id="TIGR01205">
    <property type="entry name" value="D_ala_D_alaTIGR"/>
    <property type="match status" value="1"/>
</dbReference>
<comment type="catalytic activity">
    <reaction evidence="16 18">
        <text>2 D-alanine + ATP = D-alanyl-D-alanine + ADP + phosphate + H(+)</text>
        <dbReference type="Rhea" id="RHEA:11224"/>
        <dbReference type="ChEBI" id="CHEBI:15378"/>
        <dbReference type="ChEBI" id="CHEBI:30616"/>
        <dbReference type="ChEBI" id="CHEBI:43474"/>
        <dbReference type="ChEBI" id="CHEBI:57416"/>
        <dbReference type="ChEBI" id="CHEBI:57822"/>
        <dbReference type="ChEBI" id="CHEBI:456216"/>
        <dbReference type="EC" id="6.3.2.4"/>
    </reaction>
</comment>
<dbReference type="STRING" id="445932.Emin_1090"/>
<evidence type="ECO:0000256" key="14">
    <source>
        <dbReference type="ARBA" id="ARBA00023211"/>
    </source>
</evidence>
<evidence type="ECO:0000256" key="20">
    <source>
        <dbReference type="PIRSR" id="PIRSR039102-3"/>
    </source>
</evidence>
<dbReference type="InterPro" id="IPR016185">
    <property type="entry name" value="PreATP-grasp_dom_sf"/>
</dbReference>
<dbReference type="HAMAP" id="MF_00047">
    <property type="entry name" value="Dala_Dala_lig"/>
    <property type="match status" value="1"/>
</dbReference>
<dbReference type="Pfam" id="PF01820">
    <property type="entry name" value="Dala_Dala_lig_N"/>
    <property type="match status" value="1"/>
</dbReference>
<feature type="binding site" evidence="20">
    <location>
        <position position="290"/>
    </location>
    <ligand>
        <name>Mg(2+)</name>
        <dbReference type="ChEBI" id="CHEBI:18420"/>
        <label>1</label>
    </ligand>
</feature>
<evidence type="ECO:0000256" key="8">
    <source>
        <dbReference type="ARBA" id="ARBA00022723"/>
    </source>
</evidence>
<evidence type="ECO:0000256" key="5">
    <source>
        <dbReference type="ARBA" id="ARBA00010871"/>
    </source>
</evidence>
<evidence type="ECO:0000313" key="24">
    <source>
        <dbReference type="Proteomes" id="UP000001029"/>
    </source>
</evidence>
<comment type="function">
    <text evidence="2 18">Cell wall formation.</text>
</comment>
<evidence type="ECO:0000256" key="19">
    <source>
        <dbReference type="PIRSR" id="PIRSR039102-1"/>
    </source>
</evidence>
<evidence type="ECO:0000256" key="21">
    <source>
        <dbReference type="PROSITE-ProRule" id="PRU00409"/>
    </source>
</evidence>
<dbReference type="FunFam" id="3.30.1490.20:FF:000007">
    <property type="entry name" value="D-alanine--D-alanine ligase"/>
    <property type="match status" value="1"/>
</dbReference>
<dbReference type="PROSITE" id="PS50975">
    <property type="entry name" value="ATP_GRASP"/>
    <property type="match status" value="1"/>
</dbReference>
<keyword evidence="7 18" id="KW-0436">Ligase</keyword>
<dbReference type="AlphaFoldDB" id="B2KDP6"/>
<dbReference type="UniPathway" id="UPA00219"/>
<dbReference type="OrthoDB" id="9813261at2"/>
<keyword evidence="13 18" id="KW-0573">Peptidoglycan synthesis</keyword>
<feature type="active site" evidence="19">
    <location>
        <position position="176"/>
    </location>
</feature>
<keyword evidence="10 21" id="KW-0067">ATP-binding</keyword>
<feature type="domain" description="ATP-grasp" evidence="22">
    <location>
        <begin position="130"/>
        <end position="336"/>
    </location>
</feature>
<dbReference type="GO" id="GO:0005524">
    <property type="term" value="F:ATP binding"/>
    <property type="evidence" value="ECO:0007669"/>
    <property type="project" value="UniProtKB-UniRule"/>
</dbReference>
<dbReference type="EMBL" id="CP001055">
    <property type="protein sequence ID" value="ACC98642.1"/>
    <property type="molecule type" value="Genomic_DNA"/>
</dbReference>
<sequence>MGKLTIAVVYGGKSVEHEVSVHSAADVCGILSKKYNVINIFISKEGLWFAQEKCGPAQPSDINVTPVFSNDCMFQTADGGTISADVLFPVLHGTKGEDGCIQGLFELMETPYVGCGVMASAIGMDKEVSKVLAAYAGVPTLPYITFKKGDSVTKDFKAKTAKLGYPVFVKPVNLGSSIGITKVKEEAFLEKAIEFALKFDNDILIEKGVQSPKEIFCAVCGEGNNTESSSCGELIPNGHEFFDYHSKYIDPNGCTVKVPASVSEEEDKLMQKYSRMIFKVFKACGFARVDFLLGKDGQIYFSEINTLPGMSNASLFPQLWRAAGKKYEDVLDTLINLALKRREQIKTLKTDKE</sequence>
<gene>
    <name evidence="18" type="primary">ddl</name>
    <name evidence="23" type="ordered locus">Emin_1090</name>
</gene>
<evidence type="ECO:0000256" key="11">
    <source>
        <dbReference type="ARBA" id="ARBA00022842"/>
    </source>
</evidence>
<evidence type="ECO:0000256" key="18">
    <source>
        <dbReference type="HAMAP-Rule" id="MF_00047"/>
    </source>
</evidence>
<dbReference type="InterPro" id="IPR011761">
    <property type="entry name" value="ATP-grasp"/>
</dbReference>
<dbReference type="NCBIfam" id="NF002528">
    <property type="entry name" value="PRK01966.1-4"/>
    <property type="match status" value="1"/>
</dbReference>
<feature type="binding site" evidence="20">
    <location>
        <position position="303"/>
    </location>
    <ligand>
        <name>Mg(2+)</name>
        <dbReference type="ChEBI" id="CHEBI:18420"/>
        <label>1</label>
    </ligand>
</feature>
<dbReference type="GO" id="GO:0005829">
    <property type="term" value="C:cytosol"/>
    <property type="evidence" value="ECO:0007669"/>
    <property type="project" value="TreeGrafter"/>
</dbReference>
<dbReference type="Gene3D" id="3.30.1490.20">
    <property type="entry name" value="ATP-grasp fold, A domain"/>
    <property type="match status" value="1"/>
</dbReference>
<evidence type="ECO:0000256" key="1">
    <source>
        <dbReference type="ARBA" id="ARBA00001936"/>
    </source>
</evidence>
<dbReference type="InterPro" id="IPR000291">
    <property type="entry name" value="D-Ala_lig_Van_CS"/>
</dbReference>
<evidence type="ECO:0000256" key="9">
    <source>
        <dbReference type="ARBA" id="ARBA00022741"/>
    </source>
</evidence>
<comment type="cofactor">
    <cofactor evidence="20">
        <name>Mg(2+)</name>
        <dbReference type="ChEBI" id="CHEBI:18420"/>
    </cofactor>
    <cofactor evidence="20">
        <name>Mn(2+)</name>
        <dbReference type="ChEBI" id="CHEBI:29035"/>
    </cofactor>
    <text evidence="20">Binds 2 magnesium or manganese ions per subunit.</text>
</comment>
<dbReference type="GO" id="GO:0008716">
    <property type="term" value="F:D-alanine-D-alanine ligase activity"/>
    <property type="evidence" value="ECO:0007669"/>
    <property type="project" value="UniProtKB-UniRule"/>
</dbReference>
<dbReference type="RefSeq" id="WP_012415257.1">
    <property type="nucleotide sequence ID" value="NC_010644.1"/>
</dbReference>
<comment type="similarity">
    <text evidence="5 18">Belongs to the D-alanine--D-alanine ligase family.</text>
</comment>
<comment type="subcellular location">
    <subcellularLocation>
        <location evidence="3 18">Cytoplasm</location>
    </subcellularLocation>
</comment>
<dbReference type="PANTHER" id="PTHR23132">
    <property type="entry name" value="D-ALANINE--D-ALANINE LIGASE"/>
    <property type="match status" value="1"/>
</dbReference>
<dbReference type="Pfam" id="PF07478">
    <property type="entry name" value="Dala_Dala_lig_C"/>
    <property type="match status" value="1"/>
</dbReference>
<keyword evidence="8 20" id="KW-0479">Metal-binding</keyword>
<evidence type="ECO:0000256" key="16">
    <source>
        <dbReference type="ARBA" id="ARBA00047614"/>
    </source>
</evidence>
<keyword evidence="24" id="KW-1185">Reference proteome</keyword>
<keyword evidence="15 18" id="KW-0961">Cell wall biogenesis/degradation</keyword>
<dbReference type="GO" id="GO:0009252">
    <property type="term" value="P:peptidoglycan biosynthetic process"/>
    <property type="evidence" value="ECO:0007669"/>
    <property type="project" value="UniProtKB-UniRule"/>
</dbReference>
<feature type="binding site" evidence="20">
    <location>
        <position position="305"/>
    </location>
    <ligand>
        <name>Mg(2+)</name>
        <dbReference type="ChEBI" id="CHEBI:18420"/>
        <label>2</label>
    </ligand>
</feature>
<evidence type="ECO:0000256" key="13">
    <source>
        <dbReference type="ARBA" id="ARBA00022984"/>
    </source>
</evidence>
<dbReference type="Gene3D" id="3.30.470.20">
    <property type="entry name" value="ATP-grasp fold, B domain"/>
    <property type="match status" value="1"/>
</dbReference>
<keyword evidence="6 18" id="KW-0963">Cytoplasm</keyword>
<dbReference type="GO" id="GO:0071555">
    <property type="term" value="P:cell wall organization"/>
    <property type="evidence" value="ECO:0007669"/>
    <property type="project" value="UniProtKB-KW"/>
</dbReference>
<keyword evidence="12 18" id="KW-0133">Cell shape</keyword>
<feature type="binding site" evidence="20">
    <location>
        <position position="303"/>
    </location>
    <ligand>
        <name>Mg(2+)</name>
        <dbReference type="ChEBI" id="CHEBI:18420"/>
        <label>2</label>
    </ligand>
</feature>
<dbReference type="KEGG" id="emi:Emin_1090"/>
<organism evidence="23 24">
    <name type="scientific">Elusimicrobium minutum (strain Pei191)</name>
    <dbReference type="NCBI Taxonomy" id="445932"/>
    <lineage>
        <taxon>Bacteria</taxon>
        <taxon>Pseudomonadati</taxon>
        <taxon>Elusimicrobiota</taxon>
        <taxon>Elusimicrobia</taxon>
        <taxon>Elusimicrobiales</taxon>
        <taxon>Elusimicrobiaceae</taxon>
        <taxon>Elusimicrobium</taxon>
    </lineage>
</organism>
<evidence type="ECO:0000256" key="17">
    <source>
        <dbReference type="ARBA" id="ARBA00060592"/>
    </source>
</evidence>
<evidence type="ECO:0000256" key="2">
    <source>
        <dbReference type="ARBA" id="ARBA00003921"/>
    </source>
</evidence>
<evidence type="ECO:0000256" key="3">
    <source>
        <dbReference type="ARBA" id="ARBA00004496"/>
    </source>
</evidence>
<feature type="active site" evidence="19">
    <location>
        <position position="16"/>
    </location>
</feature>
<keyword evidence="11 20" id="KW-0460">Magnesium</keyword>
<dbReference type="SUPFAM" id="SSF56059">
    <property type="entry name" value="Glutathione synthetase ATP-binding domain-like"/>
    <property type="match status" value="1"/>
</dbReference>
<protein>
    <recommendedName>
        <fullName evidence="18">D-alanine--D-alanine ligase</fullName>
        <ecNumber evidence="18">6.3.2.4</ecNumber>
    </recommendedName>
    <alternativeName>
        <fullName evidence="18">D-Ala-D-Ala ligase</fullName>
    </alternativeName>
    <alternativeName>
        <fullName evidence="18">D-alanylalanine synthetase</fullName>
    </alternativeName>
</protein>
<dbReference type="InterPro" id="IPR005905">
    <property type="entry name" value="D_ala_D_ala"/>
</dbReference>
<dbReference type="PIRSF" id="PIRSF039102">
    <property type="entry name" value="Ddl/VanB"/>
    <property type="match status" value="1"/>
</dbReference>
<dbReference type="PROSITE" id="PS00844">
    <property type="entry name" value="DALA_DALA_LIGASE_2"/>
    <property type="match status" value="1"/>
</dbReference>
<comment type="pathway">
    <text evidence="17">Glycan biosynthesis.</text>
</comment>
<dbReference type="Gene3D" id="3.40.50.20">
    <property type="match status" value="1"/>
</dbReference>
<dbReference type="InterPro" id="IPR011095">
    <property type="entry name" value="Dala_Dala_lig_C"/>
</dbReference>
<accession>B2KDP6</accession>
<dbReference type="GO" id="GO:0046872">
    <property type="term" value="F:metal ion binding"/>
    <property type="evidence" value="ECO:0007669"/>
    <property type="project" value="UniProtKB-KW"/>
</dbReference>
<reference evidence="23 24" key="1">
    <citation type="journal article" date="2009" name="Appl. Environ. Microbiol.">
        <title>Genomic analysis of 'Elusimicrobium minutum,' the first cultivated representative of the phylum 'Elusimicrobia' (formerly termite group 1).</title>
        <authorList>
            <person name="Herlemann D.P.R."/>
            <person name="Geissinger O."/>
            <person name="Ikeda-Ohtsubo W."/>
            <person name="Kunin V."/>
            <person name="Sun H."/>
            <person name="Lapidus A."/>
            <person name="Hugenholtz P."/>
            <person name="Brune A."/>
        </authorList>
    </citation>
    <scope>NUCLEOTIDE SEQUENCE [LARGE SCALE GENOMIC DNA]</scope>
    <source>
        <strain evidence="23 24">Pei191</strain>
    </source>
</reference>
<feature type="active site" evidence="19">
    <location>
        <position position="314"/>
    </location>
</feature>
<comment type="cofactor">
    <cofactor evidence="1">
        <name>Mn(2+)</name>
        <dbReference type="ChEBI" id="CHEBI:29035"/>
    </cofactor>
</comment>
<dbReference type="InterPro" id="IPR011127">
    <property type="entry name" value="Dala_Dala_lig_N"/>
</dbReference>
<evidence type="ECO:0000259" key="22">
    <source>
        <dbReference type="PROSITE" id="PS50975"/>
    </source>
</evidence>
<evidence type="ECO:0000313" key="23">
    <source>
        <dbReference type="EMBL" id="ACC98642.1"/>
    </source>
</evidence>
<dbReference type="InterPro" id="IPR013815">
    <property type="entry name" value="ATP_grasp_subdomain_1"/>
</dbReference>
<dbReference type="Proteomes" id="UP000001029">
    <property type="component" value="Chromosome"/>
</dbReference>
<evidence type="ECO:0000256" key="10">
    <source>
        <dbReference type="ARBA" id="ARBA00022840"/>
    </source>
</evidence>
<dbReference type="GO" id="GO:0008360">
    <property type="term" value="P:regulation of cell shape"/>
    <property type="evidence" value="ECO:0007669"/>
    <property type="project" value="UniProtKB-KW"/>
</dbReference>
<comment type="pathway">
    <text evidence="4 18">Cell wall biogenesis; peptidoglycan biosynthesis.</text>
</comment>
<keyword evidence="14 20" id="KW-0464">Manganese</keyword>
<keyword evidence="9 21" id="KW-0547">Nucleotide-binding</keyword>
<evidence type="ECO:0000256" key="15">
    <source>
        <dbReference type="ARBA" id="ARBA00023316"/>
    </source>
</evidence>